<keyword evidence="5 6" id="KW-0472">Membrane</keyword>
<dbReference type="InterPro" id="IPR012446">
    <property type="entry name" value="CRAC_channel"/>
</dbReference>
<accession>A0A1V9ZQC0</accession>
<evidence type="ECO:0000256" key="6">
    <source>
        <dbReference type="SAM" id="Phobius"/>
    </source>
</evidence>
<dbReference type="GO" id="GO:0016020">
    <property type="term" value="C:membrane"/>
    <property type="evidence" value="ECO:0007669"/>
    <property type="project" value="UniProtKB-SubCell"/>
</dbReference>
<dbReference type="PANTHER" id="PTHR37332:SF1">
    <property type="entry name" value="ELMO DOMAIN-CONTAINING PROTEIN"/>
    <property type="match status" value="1"/>
</dbReference>
<evidence type="ECO:0000256" key="2">
    <source>
        <dbReference type="ARBA" id="ARBA00008062"/>
    </source>
</evidence>
<evidence type="ECO:0000256" key="1">
    <source>
        <dbReference type="ARBA" id="ARBA00004141"/>
    </source>
</evidence>
<dbReference type="AlphaFoldDB" id="A0A1V9ZQC0"/>
<evidence type="ECO:0000256" key="3">
    <source>
        <dbReference type="ARBA" id="ARBA00022692"/>
    </source>
</evidence>
<keyword evidence="8" id="KW-1185">Reference proteome</keyword>
<feature type="transmembrane region" description="Helical" evidence="6">
    <location>
        <begin position="84"/>
        <end position="103"/>
    </location>
</feature>
<comment type="subcellular location">
    <subcellularLocation>
        <location evidence="1">Membrane</location>
        <topology evidence="1">Multi-pass membrane protein</topology>
    </subcellularLocation>
</comment>
<protein>
    <submittedName>
        <fullName evidence="7">Uncharacterized protein</fullName>
    </submittedName>
</protein>
<name>A0A1V9ZQC0_9STRA</name>
<dbReference type="OrthoDB" id="14339at2759"/>
<dbReference type="Gene3D" id="1.20.140.140">
    <property type="entry name" value="Calcium release-activated calcium channel protein Orai"/>
    <property type="match status" value="1"/>
</dbReference>
<organism evidence="7 8">
    <name type="scientific">Thraustotheca clavata</name>
    <dbReference type="NCBI Taxonomy" id="74557"/>
    <lineage>
        <taxon>Eukaryota</taxon>
        <taxon>Sar</taxon>
        <taxon>Stramenopiles</taxon>
        <taxon>Oomycota</taxon>
        <taxon>Saprolegniomycetes</taxon>
        <taxon>Saprolegniales</taxon>
        <taxon>Achlyaceae</taxon>
        <taxon>Thraustotheca</taxon>
    </lineage>
</organism>
<evidence type="ECO:0000256" key="5">
    <source>
        <dbReference type="ARBA" id="ARBA00023136"/>
    </source>
</evidence>
<dbReference type="Proteomes" id="UP000243217">
    <property type="component" value="Unassembled WGS sequence"/>
</dbReference>
<proteinExistence type="inferred from homology"/>
<comment type="similarity">
    <text evidence="2">Belongs to the Orai family.</text>
</comment>
<evidence type="ECO:0000313" key="8">
    <source>
        <dbReference type="Proteomes" id="UP000243217"/>
    </source>
</evidence>
<keyword evidence="3 6" id="KW-0812">Transmembrane</keyword>
<dbReference type="Pfam" id="PF07856">
    <property type="entry name" value="Orai-1"/>
    <property type="match status" value="1"/>
</dbReference>
<evidence type="ECO:0000256" key="4">
    <source>
        <dbReference type="ARBA" id="ARBA00022989"/>
    </source>
</evidence>
<dbReference type="InterPro" id="IPR038350">
    <property type="entry name" value="Orai_sf"/>
</dbReference>
<reference evidence="7 8" key="1">
    <citation type="journal article" date="2014" name="Genome Biol. Evol.">
        <title>The secreted proteins of Achlya hypogyna and Thraustotheca clavata identify the ancestral oomycete secretome and reveal gene acquisitions by horizontal gene transfer.</title>
        <authorList>
            <person name="Misner I."/>
            <person name="Blouin N."/>
            <person name="Leonard G."/>
            <person name="Richards T.A."/>
            <person name="Lane C.E."/>
        </authorList>
    </citation>
    <scope>NUCLEOTIDE SEQUENCE [LARGE SCALE GENOMIC DNA]</scope>
    <source>
        <strain evidence="7 8">ATCC 34112</strain>
    </source>
</reference>
<comment type="caution">
    <text evidence="7">The sequence shown here is derived from an EMBL/GenBank/DDBJ whole genome shotgun (WGS) entry which is preliminary data.</text>
</comment>
<sequence>MYTSRAQGFSTVESVVSTFLGSYEVQNFQMWRLDDVEYTRQQTQWREDDTRRKLAWRLQDIERTRRIQKLANERALIDTRTEQLVAMAHLSVIIGYFARIAYVESQLPKDGNPIMLAFQGTSAALGVFCNIMCMIIMVLIQIAVSRFAAEELESLLHQAMLEDLDYESPFMSWWLLRCEKEWILALVLFRAVMSDDGADIAALSRVHRQRILEDLVTLRRNDLAYMKALHANPLKSYFLNVALLKESQLNMTSVLTSDQQQKKCQQLYYLGLSLGKLLELTNASQLALEGCQLMEELDFYFLPSTLQNMKLVVATKSSLYERQQEAMKEPLEPHRPVLRKWNQKPVYRRLLTPNISFPLDYNQLVVSACEVLTHIYAKFMDDACSRNQFVFQAVLRFDEKIKKSLLEAISKQLAAISAEVIKDELAALRLK</sequence>
<dbReference type="PANTHER" id="PTHR37332">
    <property type="entry name" value="EXPRESSED PROTEIN"/>
    <property type="match status" value="1"/>
</dbReference>
<dbReference type="EMBL" id="JNBS01001740">
    <property type="protein sequence ID" value="OQS00203.1"/>
    <property type="molecule type" value="Genomic_DNA"/>
</dbReference>
<gene>
    <name evidence="7" type="ORF">THRCLA_06154</name>
</gene>
<keyword evidence="4 6" id="KW-1133">Transmembrane helix</keyword>
<evidence type="ECO:0000313" key="7">
    <source>
        <dbReference type="EMBL" id="OQS00203.1"/>
    </source>
</evidence>
<feature type="transmembrane region" description="Helical" evidence="6">
    <location>
        <begin position="123"/>
        <end position="144"/>
    </location>
</feature>